<dbReference type="AlphaFoldDB" id="A0A562IUD2"/>
<name>A0A562IUD2_9ACTN</name>
<proteinExistence type="predicted"/>
<accession>A0A562IUD2</accession>
<organism evidence="1 2">
    <name type="scientific">Modestobacter roseus</name>
    <dbReference type="NCBI Taxonomy" id="1181884"/>
    <lineage>
        <taxon>Bacteria</taxon>
        <taxon>Bacillati</taxon>
        <taxon>Actinomycetota</taxon>
        <taxon>Actinomycetes</taxon>
        <taxon>Geodermatophilales</taxon>
        <taxon>Geodermatophilaceae</taxon>
        <taxon>Modestobacter</taxon>
    </lineage>
</organism>
<protein>
    <submittedName>
        <fullName evidence="1">Uncharacterized protein</fullName>
    </submittedName>
</protein>
<evidence type="ECO:0000313" key="1">
    <source>
        <dbReference type="EMBL" id="TWH74552.1"/>
    </source>
</evidence>
<sequence length="259" mass="26397">MTVTGLATPDVVGSGDAARRPAEGQRFLAVRFTVEPGEGRSATPPALSYQVPGAAPVPVAPALVAPGSTVEAVVAVPADATQADLVVLDDGLEQRLSLVDGAPGPGNVQVLARTQRTAEVGASRETDALFSAPGRVPATFPVTVRLDAATLQWFAGPDGSVRPRDPARAYLVLDVTMALPEGEPGAVPVDLLTLVLPDGTRRPGVDLTRSADRVLAAFDVPAGFTTGEVAVRGRATFPDGVTADLGADGVRFPVTIPAG</sequence>
<keyword evidence="2" id="KW-1185">Reference proteome</keyword>
<comment type="caution">
    <text evidence="1">The sequence shown here is derived from an EMBL/GenBank/DDBJ whole genome shotgun (WGS) entry which is preliminary data.</text>
</comment>
<dbReference type="Proteomes" id="UP000321490">
    <property type="component" value="Unassembled WGS sequence"/>
</dbReference>
<dbReference type="EMBL" id="VLKF01000001">
    <property type="protein sequence ID" value="TWH74552.1"/>
    <property type="molecule type" value="Genomic_DNA"/>
</dbReference>
<evidence type="ECO:0000313" key="2">
    <source>
        <dbReference type="Proteomes" id="UP000321490"/>
    </source>
</evidence>
<reference evidence="1 2" key="1">
    <citation type="submission" date="2019-07" db="EMBL/GenBank/DDBJ databases">
        <title>R&amp;d 2014.</title>
        <authorList>
            <person name="Klenk H.-P."/>
        </authorList>
    </citation>
    <scope>NUCLEOTIDE SEQUENCE [LARGE SCALE GENOMIC DNA]</scope>
    <source>
        <strain evidence="1 2">DSM 45764</strain>
    </source>
</reference>
<gene>
    <name evidence="1" type="ORF">JD78_03096</name>
</gene>